<sequence length="1140" mass="129214">MEKQHQFTSFSLFRAPGFPSHTFPDPPPFHSGLNVVYGPNGVGKTTLVRSLRSLLYATEQQKNVEAEATLVSGEQRWHLSLSQGKLVQKRLDTGEQTLLPGRNDEYAEAYWFPLHELLEKESSNSVFLQAIQKEMQGGIDLQQALHNAEGLSSFSNGRIQLAKRVKETYDAVAQARTELLVNATIKDEIRELEKELLRLPKLTQLLNHQKAVQAYLLQKAEQQTLHTRLDSYDQRLANLGEHTLDDVLALEKTLKQAKDTLSEVVHSIESDSQKLSDLHLSPAFQQNNDLLSMIAHRLDAIKDLEAQVRSAKKDAQAAQEALMTWEEQLAWLVAKAPEQTSLQTMVTKLTELMHACEPLRCNLALTEATYREAGEIVALDASEPEKLLELKTTLLLCIKTLAKLQSLQKTKPYQRWPLIVGASVLSVLGSILGLVFSPGLGFLGTALLAGFLLFITKKTTNEEYRSLKGLLDTYQGQLEKQKLSFGLDSFDLEGLSALLGTVVARISAVGQIALENEKRRNVKQAYEDAKHAHEAWLKAWNEASSELHLTGEPMLQGSQFFNFSSQLKDWLVLLSKVQQTSETFLDLQKELQAETSDLAVLCELPDEQRIDIRARASQLAENLRSAKNLQERLDALENQRKREQKKVEDAEANLQALYAKFELDLHDLQGLQMLQQNYGEYRGLLDQMRAVKLLLDGFSAEVGQRADETTYEYITQALQQTEQDIAYLQNVEVEKAKKQERFSMLCSDTKLEEALFAYETAKDALQQQRAKEVQQRMVSLFFEEIKQQTESTYVPQVLKRAGMWLLRITANRFSLGMGNGTFTALDTTLNRSFSLSELSSGTRVQVLFAVRMAFLEMLESGSEYHFPIFFDELMANSDDQRSMSIAQAIVEIAKDRQVFYCTAQMDEVIKLKEVAQGKLEVIRLEDEKRKYRLQESPFTAVKVERTPIIELVEDYQEYAKALGVCAPQLHEPVGGISSWFLCNESRELEQLLSRGFATAGQAERVGQPYQSRFELLAKAQALAIIGRPRVFTVHDASDENLKLNRSTTYYENLQVFLQEERRTGNDVLAAIENKSLKGFRDSAKDTLLTYMEEHAFSTADQMYPLSEILNRLCLDNPQMRVDSDEYGLVHRYLKSLDIEN</sequence>
<dbReference type="SUPFAM" id="SSF52540">
    <property type="entry name" value="P-loop containing nucleoside triphosphate hydrolases"/>
    <property type="match status" value="1"/>
</dbReference>
<evidence type="ECO:0000259" key="2">
    <source>
        <dbReference type="Pfam" id="PF13476"/>
    </source>
</evidence>
<dbReference type="GO" id="GO:0006302">
    <property type="term" value="P:double-strand break repair"/>
    <property type="evidence" value="ECO:0007669"/>
    <property type="project" value="InterPro"/>
</dbReference>
<feature type="coiled-coil region" evidence="1">
    <location>
        <begin position="301"/>
        <end position="328"/>
    </location>
</feature>
<evidence type="ECO:0000256" key="1">
    <source>
        <dbReference type="SAM" id="Coils"/>
    </source>
</evidence>
<dbReference type="eggNOG" id="COG0419">
    <property type="taxonomic scope" value="Bacteria"/>
</dbReference>
<organism evidence="3 4">
    <name type="scientific">Sphaerochaeta globosa (strain ATCC BAA-1886 / DSM 22777 / Buddy)</name>
    <name type="common">Spirochaeta sp. (strain Buddy)</name>
    <dbReference type="NCBI Taxonomy" id="158189"/>
    <lineage>
        <taxon>Bacteria</taxon>
        <taxon>Pseudomonadati</taxon>
        <taxon>Spirochaetota</taxon>
        <taxon>Spirochaetia</taxon>
        <taxon>Spirochaetales</taxon>
        <taxon>Sphaerochaetaceae</taxon>
        <taxon>Sphaerochaeta</taxon>
    </lineage>
</organism>
<feature type="coiled-coil region" evidence="1">
    <location>
        <begin position="619"/>
        <end position="660"/>
    </location>
</feature>
<proteinExistence type="predicted"/>
<dbReference type="STRING" id="158189.SpiBuddy_1588"/>
<dbReference type="GO" id="GO:0016887">
    <property type="term" value="F:ATP hydrolysis activity"/>
    <property type="evidence" value="ECO:0007669"/>
    <property type="project" value="InterPro"/>
</dbReference>
<evidence type="ECO:0000313" key="4">
    <source>
        <dbReference type="Proteomes" id="UP000008466"/>
    </source>
</evidence>
<protein>
    <recommendedName>
        <fullName evidence="2">Rad50/SbcC-type AAA domain-containing protein</fullName>
    </recommendedName>
</protein>
<accession>F0RW56</accession>
<dbReference type="InterPro" id="IPR027417">
    <property type="entry name" value="P-loop_NTPase"/>
</dbReference>
<reference evidence="4" key="1">
    <citation type="submission" date="2011-02" db="EMBL/GenBank/DDBJ databases">
        <title>Complete sequence of Spirochaeta sp. Buddy.</title>
        <authorList>
            <person name="Lucas S."/>
            <person name="Copeland A."/>
            <person name="Lapidus A."/>
            <person name="Cheng J.-F."/>
            <person name="Goodwin L."/>
            <person name="Pitluck S."/>
            <person name="Zeytun A."/>
            <person name="Detter J.C."/>
            <person name="Han C."/>
            <person name="Tapia R."/>
            <person name="Land M."/>
            <person name="Hauser L."/>
            <person name="Kyrpides N."/>
            <person name="Ivanova N."/>
            <person name="Mikhailova N."/>
            <person name="Pagani I."/>
            <person name="Ritalahti K.M."/>
            <person name="Loeffler F.E."/>
            <person name="Woyke T."/>
        </authorList>
    </citation>
    <scope>NUCLEOTIDE SEQUENCE [LARGE SCALE GENOMIC DNA]</scope>
    <source>
        <strain evidence="4">ATCC BAA-1886 / DSM 22777 / Buddy</strain>
    </source>
</reference>
<name>F0RW56_SPHGB</name>
<dbReference type="PANTHER" id="PTHR41259:SF1">
    <property type="entry name" value="DOUBLE-STRAND BREAK REPAIR RAD50 ATPASE, PUTATIVE-RELATED"/>
    <property type="match status" value="1"/>
</dbReference>
<dbReference type="InterPro" id="IPR038729">
    <property type="entry name" value="Rad50/SbcC_AAA"/>
</dbReference>
<dbReference type="Pfam" id="PF13476">
    <property type="entry name" value="AAA_23"/>
    <property type="match status" value="1"/>
</dbReference>
<evidence type="ECO:0000313" key="3">
    <source>
        <dbReference type="EMBL" id="ADY13413.1"/>
    </source>
</evidence>
<dbReference type="PANTHER" id="PTHR41259">
    <property type="entry name" value="DOUBLE-STRAND BREAK REPAIR RAD50 ATPASE, PUTATIVE-RELATED"/>
    <property type="match status" value="1"/>
</dbReference>
<keyword evidence="4" id="KW-1185">Reference proteome</keyword>
<feature type="domain" description="Rad50/SbcC-type AAA" evidence="2">
    <location>
        <begin position="29"/>
        <end position="228"/>
    </location>
</feature>
<dbReference type="Gene3D" id="3.40.50.300">
    <property type="entry name" value="P-loop containing nucleotide triphosphate hydrolases"/>
    <property type="match status" value="2"/>
</dbReference>
<dbReference type="OrthoDB" id="9764467at2"/>
<dbReference type="HOGENOM" id="CLU_008104_0_0_12"/>
<dbReference type="Proteomes" id="UP000008466">
    <property type="component" value="Chromosome"/>
</dbReference>
<dbReference type="RefSeq" id="WP_013607263.1">
    <property type="nucleotide sequence ID" value="NC_015152.1"/>
</dbReference>
<dbReference type="KEGG" id="sbu:SpiBuddy_1588"/>
<dbReference type="AlphaFoldDB" id="F0RW56"/>
<gene>
    <name evidence="3" type="ordered locus">SpiBuddy_1588</name>
</gene>
<keyword evidence="1" id="KW-0175">Coiled coil</keyword>
<dbReference type="EMBL" id="CP002541">
    <property type="protein sequence ID" value="ADY13413.1"/>
    <property type="molecule type" value="Genomic_DNA"/>
</dbReference>